<dbReference type="KEGG" id="lbc:LACBIDRAFT_332764"/>
<dbReference type="HOGENOM" id="CLU_1540323_0_0_1"/>
<name>B0DU05_LACBS</name>
<dbReference type="RefSeq" id="XP_001887331.1">
    <property type="nucleotide sequence ID" value="XM_001887296.1"/>
</dbReference>
<feature type="region of interest" description="Disordered" evidence="1">
    <location>
        <begin position="112"/>
        <end position="143"/>
    </location>
</feature>
<dbReference type="AlphaFoldDB" id="B0DU05"/>
<proteinExistence type="predicted"/>
<dbReference type="InParanoid" id="B0DU05"/>
<organism evidence="3">
    <name type="scientific">Laccaria bicolor (strain S238N-H82 / ATCC MYA-4686)</name>
    <name type="common">Bicoloured deceiver</name>
    <name type="synonym">Laccaria laccata var. bicolor</name>
    <dbReference type="NCBI Taxonomy" id="486041"/>
    <lineage>
        <taxon>Eukaryota</taxon>
        <taxon>Fungi</taxon>
        <taxon>Dikarya</taxon>
        <taxon>Basidiomycota</taxon>
        <taxon>Agaricomycotina</taxon>
        <taxon>Agaricomycetes</taxon>
        <taxon>Agaricomycetidae</taxon>
        <taxon>Agaricales</taxon>
        <taxon>Agaricineae</taxon>
        <taxon>Hydnangiaceae</taxon>
        <taxon>Laccaria</taxon>
    </lineage>
</organism>
<dbReference type="GeneID" id="6082985"/>
<evidence type="ECO:0000313" key="3">
    <source>
        <dbReference type="Proteomes" id="UP000001194"/>
    </source>
</evidence>
<reference evidence="2 3" key="1">
    <citation type="journal article" date="2008" name="Nature">
        <title>The genome of Laccaria bicolor provides insights into mycorrhizal symbiosis.</title>
        <authorList>
            <person name="Martin F."/>
            <person name="Aerts A."/>
            <person name="Ahren D."/>
            <person name="Brun A."/>
            <person name="Danchin E.G.J."/>
            <person name="Duchaussoy F."/>
            <person name="Gibon J."/>
            <person name="Kohler A."/>
            <person name="Lindquist E."/>
            <person name="Pereda V."/>
            <person name="Salamov A."/>
            <person name="Shapiro H.J."/>
            <person name="Wuyts J."/>
            <person name="Blaudez D."/>
            <person name="Buee M."/>
            <person name="Brokstein P."/>
            <person name="Canbaeck B."/>
            <person name="Cohen D."/>
            <person name="Courty P.E."/>
            <person name="Coutinho P.M."/>
            <person name="Delaruelle C."/>
            <person name="Detter J.C."/>
            <person name="Deveau A."/>
            <person name="DiFazio S."/>
            <person name="Duplessis S."/>
            <person name="Fraissinet-Tachet L."/>
            <person name="Lucic E."/>
            <person name="Frey-Klett P."/>
            <person name="Fourrey C."/>
            <person name="Feussner I."/>
            <person name="Gay G."/>
            <person name="Grimwood J."/>
            <person name="Hoegger P.J."/>
            <person name="Jain P."/>
            <person name="Kilaru S."/>
            <person name="Labbe J."/>
            <person name="Lin Y.C."/>
            <person name="Legue V."/>
            <person name="Le Tacon F."/>
            <person name="Marmeisse R."/>
            <person name="Melayah D."/>
            <person name="Montanini B."/>
            <person name="Muratet M."/>
            <person name="Nehls U."/>
            <person name="Niculita-Hirzel H."/>
            <person name="Oudot-Le Secq M.P."/>
            <person name="Peter M."/>
            <person name="Quesneville H."/>
            <person name="Rajashekar B."/>
            <person name="Reich M."/>
            <person name="Rouhier N."/>
            <person name="Schmutz J."/>
            <person name="Yin T."/>
            <person name="Chalot M."/>
            <person name="Henrissat B."/>
            <person name="Kuees U."/>
            <person name="Lucas S."/>
            <person name="Van de Peer Y."/>
            <person name="Podila G.K."/>
            <person name="Polle A."/>
            <person name="Pukkila P.J."/>
            <person name="Richardson P.M."/>
            <person name="Rouze P."/>
            <person name="Sanders I.R."/>
            <person name="Stajich J.E."/>
            <person name="Tunlid A."/>
            <person name="Tuskan G."/>
            <person name="Grigoriev I.V."/>
        </authorList>
    </citation>
    <scope>NUCLEOTIDE SEQUENCE [LARGE SCALE GENOMIC DNA]</scope>
    <source>
        <strain evidence="3">S238N-H82 / ATCC MYA-4686</strain>
    </source>
</reference>
<evidence type="ECO:0000256" key="1">
    <source>
        <dbReference type="SAM" id="MobiDB-lite"/>
    </source>
</evidence>
<sequence>MPPHAPKQKDQGLASAGTRSTKTHTSKANKMSKKNKMLEPNPSKKTSNGNAVSHQVLDCVSIPTGKSRDDVQAMNIAHVEARLRAAAGKSSVQDSVPALPDQTNDVVTMMSATEPDAPVPPSNTLSSATAEGTDNEDNTDHPHLPRHIELISLGHFDDVKIAALNGALQGDACY</sequence>
<keyword evidence="3" id="KW-1185">Reference proteome</keyword>
<evidence type="ECO:0000313" key="2">
    <source>
        <dbReference type="EMBL" id="EDR01940.1"/>
    </source>
</evidence>
<gene>
    <name evidence="2" type="ORF">LACBIDRAFT_332764</name>
</gene>
<dbReference type="EMBL" id="DS547134">
    <property type="protein sequence ID" value="EDR01940.1"/>
    <property type="molecule type" value="Genomic_DNA"/>
</dbReference>
<feature type="region of interest" description="Disordered" evidence="1">
    <location>
        <begin position="1"/>
        <end position="54"/>
    </location>
</feature>
<feature type="compositionally biased region" description="Polar residues" evidence="1">
    <location>
        <begin position="43"/>
        <end position="53"/>
    </location>
</feature>
<accession>B0DU05</accession>
<protein>
    <submittedName>
        <fullName evidence="2">Predicted protein</fullName>
    </submittedName>
</protein>
<feature type="compositionally biased region" description="Polar residues" evidence="1">
    <location>
        <begin position="122"/>
        <end position="132"/>
    </location>
</feature>
<feature type="compositionally biased region" description="Basic residues" evidence="1">
    <location>
        <begin position="21"/>
        <end position="35"/>
    </location>
</feature>
<dbReference type="Proteomes" id="UP000001194">
    <property type="component" value="Unassembled WGS sequence"/>
</dbReference>